<gene>
    <name evidence="3" type="ORF">RFI_07481</name>
</gene>
<name>X6NUQ4_RETFI</name>
<keyword evidence="2" id="KW-1133">Transmembrane helix</keyword>
<evidence type="ECO:0000256" key="2">
    <source>
        <dbReference type="SAM" id="Phobius"/>
    </source>
</evidence>
<evidence type="ECO:0000313" key="3">
    <source>
        <dbReference type="EMBL" id="ETO29638.1"/>
    </source>
</evidence>
<evidence type="ECO:0000313" key="4">
    <source>
        <dbReference type="Proteomes" id="UP000023152"/>
    </source>
</evidence>
<dbReference type="Proteomes" id="UP000023152">
    <property type="component" value="Unassembled WGS sequence"/>
</dbReference>
<evidence type="ECO:0000256" key="1">
    <source>
        <dbReference type="SAM" id="MobiDB-lite"/>
    </source>
</evidence>
<dbReference type="EMBL" id="ASPP01005932">
    <property type="protein sequence ID" value="ETO29638.1"/>
    <property type="molecule type" value="Genomic_DNA"/>
</dbReference>
<organism evidence="3 4">
    <name type="scientific">Reticulomyxa filosa</name>
    <dbReference type="NCBI Taxonomy" id="46433"/>
    <lineage>
        <taxon>Eukaryota</taxon>
        <taxon>Sar</taxon>
        <taxon>Rhizaria</taxon>
        <taxon>Retaria</taxon>
        <taxon>Foraminifera</taxon>
        <taxon>Monothalamids</taxon>
        <taxon>Reticulomyxidae</taxon>
        <taxon>Reticulomyxa</taxon>
    </lineage>
</organism>
<feature type="compositionally biased region" description="Basic residues" evidence="1">
    <location>
        <begin position="165"/>
        <end position="181"/>
    </location>
</feature>
<feature type="region of interest" description="Disordered" evidence="1">
    <location>
        <begin position="316"/>
        <end position="381"/>
    </location>
</feature>
<accession>X6NUQ4</accession>
<feature type="compositionally biased region" description="Polar residues" evidence="1">
    <location>
        <begin position="316"/>
        <end position="332"/>
    </location>
</feature>
<feature type="compositionally biased region" description="Low complexity" evidence="1">
    <location>
        <begin position="206"/>
        <end position="240"/>
    </location>
</feature>
<feature type="transmembrane region" description="Helical" evidence="2">
    <location>
        <begin position="64"/>
        <end position="82"/>
    </location>
</feature>
<feature type="region of interest" description="Disordered" evidence="1">
    <location>
        <begin position="144"/>
        <end position="249"/>
    </location>
</feature>
<feature type="compositionally biased region" description="Polar residues" evidence="1">
    <location>
        <begin position="370"/>
        <end position="381"/>
    </location>
</feature>
<reference evidence="3 4" key="1">
    <citation type="journal article" date="2013" name="Curr. Biol.">
        <title>The Genome of the Foraminiferan Reticulomyxa filosa.</title>
        <authorList>
            <person name="Glockner G."/>
            <person name="Hulsmann N."/>
            <person name="Schleicher M."/>
            <person name="Noegel A.A."/>
            <person name="Eichinger L."/>
            <person name="Gallinger C."/>
            <person name="Pawlowski J."/>
            <person name="Sierra R."/>
            <person name="Euteneuer U."/>
            <person name="Pillet L."/>
            <person name="Moustafa A."/>
            <person name="Platzer M."/>
            <person name="Groth M."/>
            <person name="Szafranski K."/>
            <person name="Schliwa M."/>
        </authorList>
    </citation>
    <scope>NUCLEOTIDE SEQUENCE [LARGE SCALE GENOMIC DNA]</scope>
</reference>
<protein>
    <submittedName>
        <fullName evidence="3">Uncharacterized protein</fullName>
    </submittedName>
</protein>
<comment type="caution">
    <text evidence="3">The sequence shown here is derived from an EMBL/GenBank/DDBJ whole genome shotgun (WGS) entry which is preliminary data.</text>
</comment>
<feature type="compositionally biased region" description="Polar residues" evidence="1">
    <location>
        <begin position="144"/>
        <end position="157"/>
    </location>
</feature>
<keyword evidence="4" id="KW-1185">Reference proteome</keyword>
<proteinExistence type="predicted"/>
<sequence length="381" mass="42686">MYHTSIEYLIHCVEPIFTFDTAEVVYLQLFPQSIRIGQCVGVLGASLAMHLGVAFAWLMISLAAIYFLGVSVIGVMSMWCLCQHQEDTARYLPIIFDDYSCKICNCYFNPCLCCHCCCCDSGNEESDLQSQHVVSTYQTIDNRNDVLPNSNIQSQVTSSKSAAKASHHHHHQNHHRKHFGKHRDVEGRNGSHNNGRHKSNGKNHANDCNNDNNNNNNSNHHNNNNHNNNNNNNNSANNQNENDDEDEDDEDILIPREKLESLLPKENDSPKKLFPVVMAVVNNNNNNNNNNNKTNEELIKTLSLTGGATHTMATSLTNNQTLPSAASNTVNPNDDRQKKTANTLSPMDNRDRNKQEANPHTPVLFDFRDCNSQSSDADVSS</sequence>
<dbReference type="AlphaFoldDB" id="X6NUQ4"/>
<keyword evidence="2" id="KW-0812">Transmembrane</keyword>
<keyword evidence="2" id="KW-0472">Membrane</keyword>
<feature type="compositionally biased region" description="Basic and acidic residues" evidence="1">
    <location>
        <begin position="348"/>
        <end position="357"/>
    </location>
</feature>